<dbReference type="AlphaFoldDB" id="A0AAJ5WY01"/>
<dbReference type="Pfam" id="PF03009">
    <property type="entry name" value="GDPD"/>
    <property type="match status" value="1"/>
</dbReference>
<gene>
    <name evidence="3" type="ORF">P0Y53_12295</name>
</gene>
<dbReference type="Gene3D" id="3.20.20.190">
    <property type="entry name" value="Phosphatidylinositol (PI) phosphodiesterase"/>
    <property type="match status" value="1"/>
</dbReference>
<dbReference type="GO" id="GO:0006629">
    <property type="term" value="P:lipid metabolic process"/>
    <property type="evidence" value="ECO:0007669"/>
    <property type="project" value="InterPro"/>
</dbReference>
<dbReference type="GO" id="GO:0008081">
    <property type="term" value="F:phosphoric diester hydrolase activity"/>
    <property type="evidence" value="ECO:0007669"/>
    <property type="project" value="InterPro"/>
</dbReference>
<proteinExistence type="predicted"/>
<evidence type="ECO:0000313" key="3">
    <source>
        <dbReference type="EMBL" id="WEK38279.1"/>
    </source>
</evidence>
<dbReference type="SUPFAM" id="SSF51695">
    <property type="entry name" value="PLC-like phosphodiesterases"/>
    <property type="match status" value="1"/>
</dbReference>
<accession>A0AAJ5WY01</accession>
<feature type="chain" id="PRO_5042549562" evidence="1">
    <location>
        <begin position="21"/>
        <end position="429"/>
    </location>
</feature>
<dbReference type="PROSITE" id="PS51704">
    <property type="entry name" value="GP_PDE"/>
    <property type="match status" value="1"/>
</dbReference>
<sequence>MKQLTAIFILCIVLAGKGFAQDTALARYQGNYRFPAGGQAGNAVVLVKGDKLEISAAIGTATLKRRKMDLFDVVEYEGSVQFLRDTAGKVARLQVKIPAGEIDLEGELHPEDVDSTETVTEEITTGMLSGDEMRQMMVELGPGPIQPARVREPFVAGGAFDVQAHQGGCGLYPCNTIEAFINAVKLGVNTLELDCVVSKDLRVVVSHDQFMNATMLLPSGSDAITKDNQLSYNIFTMKYDSVRKFDAGSRKNPEFPQQKKLKTYKPLLTEVIDSVENYVRRNKLKPVRYNIEIKSLRGDDQFHPSPEIFADLITRIVYGRRIEWQVLIQSFDVRPLKIIHERYPNLMISLLVHNQKTLEENLQALGFKPDVYSPHFSLVTPALVKEVKEKKIGLIPWTVDQLSDLKKIKAMGVDGIITNYPDRLLSLKK</sequence>
<dbReference type="PANTHER" id="PTHR46211">
    <property type="entry name" value="GLYCEROPHOSPHORYL DIESTER PHOSPHODIESTERASE"/>
    <property type="match status" value="1"/>
</dbReference>
<feature type="signal peptide" evidence="1">
    <location>
        <begin position="1"/>
        <end position="20"/>
    </location>
</feature>
<organism evidence="3 4">
    <name type="scientific">Candidatus Pseudobacter hemicellulosilyticus</name>
    <dbReference type="NCBI Taxonomy" id="3121375"/>
    <lineage>
        <taxon>Bacteria</taxon>
        <taxon>Pseudomonadati</taxon>
        <taxon>Bacteroidota</taxon>
        <taxon>Chitinophagia</taxon>
        <taxon>Chitinophagales</taxon>
        <taxon>Chitinophagaceae</taxon>
        <taxon>Pseudobacter</taxon>
    </lineage>
</organism>
<reference evidence="3" key="1">
    <citation type="submission" date="2023-03" db="EMBL/GenBank/DDBJ databases">
        <title>Andean soil-derived lignocellulolytic bacterial consortium as a source of novel taxa and putative plastic-active enzymes.</title>
        <authorList>
            <person name="Diaz-Garcia L."/>
            <person name="Chuvochina M."/>
            <person name="Feuerriegel G."/>
            <person name="Bunk B."/>
            <person name="Sproer C."/>
            <person name="Streit W.R."/>
            <person name="Rodriguez L.M."/>
            <person name="Overmann J."/>
            <person name="Jimenez D.J."/>
        </authorList>
    </citation>
    <scope>NUCLEOTIDE SEQUENCE</scope>
    <source>
        <strain evidence="3">MAG 7</strain>
    </source>
</reference>
<dbReference type="Proteomes" id="UP001220610">
    <property type="component" value="Chromosome"/>
</dbReference>
<evidence type="ECO:0000256" key="1">
    <source>
        <dbReference type="SAM" id="SignalP"/>
    </source>
</evidence>
<dbReference type="InterPro" id="IPR017946">
    <property type="entry name" value="PLC-like_Pdiesterase_TIM-brl"/>
</dbReference>
<evidence type="ECO:0000313" key="4">
    <source>
        <dbReference type="Proteomes" id="UP001220610"/>
    </source>
</evidence>
<dbReference type="EMBL" id="CP119311">
    <property type="protein sequence ID" value="WEK38279.1"/>
    <property type="molecule type" value="Genomic_DNA"/>
</dbReference>
<evidence type="ECO:0000259" key="2">
    <source>
        <dbReference type="PROSITE" id="PS51704"/>
    </source>
</evidence>
<feature type="domain" description="GP-PDE" evidence="2">
    <location>
        <begin position="160"/>
        <end position="428"/>
    </location>
</feature>
<name>A0AAJ5WY01_9BACT</name>
<keyword evidence="1" id="KW-0732">Signal</keyword>
<protein>
    <submittedName>
        <fullName evidence="3">Glycerophosphodiester phosphodiesterase family protein</fullName>
    </submittedName>
</protein>
<dbReference type="InterPro" id="IPR030395">
    <property type="entry name" value="GP_PDE_dom"/>
</dbReference>
<dbReference type="PANTHER" id="PTHR46211:SF14">
    <property type="entry name" value="GLYCEROPHOSPHODIESTER PHOSPHODIESTERASE"/>
    <property type="match status" value="1"/>
</dbReference>